<dbReference type="PANTHER" id="PTHR44688:SF16">
    <property type="entry name" value="DNA-BINDING TRANSCRIPTIONAL ACTIVATOR DEVR_DOSR"/>
    <property type="match status" value="1"/>
</dbReference>
<dbReference type="SUPFAM" id="SSF52540">
    <property type="entry name" value="P-loop containing nucleoside triphosphate hydrolases"/>
    <property type="match status" value="1"/>
</dbReference>
<dbReference type="SMART" id="SM00421">
    <property type="entry name" value="HTH_LUXR"/>
    <property type="match status" value="1"/>
</dbReference>
<sequence>MRNGKLALPLTSRSHRSRPRLTALLDDGPVVLLSAPAGYGKTSALAEWAAQRERSIAWLTIDDTDDATALPTGILAALQACPVVPPGLPGRAPAGPAGFLAALEAVTTALAEPVTLVLDDVHEAPLSAFAVLDHLVRYRPDPLRVVLASRHDPAIPLARLRLSGELRELRAEQLALRPDEAEEVCALAGVPIDTATVHRLVELTGGWIGALRLLLLGLGDVGRSPETVLDDLVASSRPVADFLVSEILSHLPGETLDVLRAAGVCDHLDAELATRLAGRVDAGDVLDALERSTGLVSTYGPRRELFRVHPLLTAHLQADLRRRRPDRLAELHDRAATCYLDRDEPVEALPHLLAARRHEQAAGVLREHGLALLERGHRRAVASALAALPTAVVEADPQLVMLRAVVEAWQGDRTSAALDLRRARALLPADPPEEVVTAQRRANAWLQLLSDRCTDPPADGRLAADGSDAVLLAAQAVAAGRLDDAESVLTAADQVIRGDALLTARAVAYRAAVACLRGRYREMAQAAERAEALGVRSSPGWADCDGHAVCAVLRAHGALLSADPQRTLELLAGFLRSPEPDAPATFSVIAPVVLAHAGAAHHELGDPAAGGELLDRARDALDPQLHQPEQIAAVALLVHVTGDRDRSREMLHRVAVHLGGTAELAILQAAAAAAISRFSAAQRRLAEVTAGDLPPLVPWSSIEAQVLTCAIALATDQRGRARSALHEAVVAADRSGALRPLVLAPEPVARLLAGYPARTTSLAGCAREVLRLRRARSMPGRALALTPREREILRMLRSLQPLGEIADELTVSVNTVKTHVKALYSKMGAHSRRDAVRRAESLGLLP</sequence>
<dbReference type="Gene3D" id="1.10.10.10">
    <property type="entry name" value="Winged helix-like DNA-binding domain superfamily/Winged helix DNA-binding domain"/>
    <property type="match status" value="1"/>
</dbReference>
<keyword evidence="1" id="KW-0805">Transcription regulation</keyword>
<dbReference type="InterPro" id="IPR000792">
    <property type="entry name" value="Tscrpt_reg_LuxR_C"/>
</dbReference>
<feature type="domain" description="HTH luxR-type" evidence="4">
    <location>
        <begin position="778"/>
        <end position="843"/>
    </location>
</feature>
<proteinExistence type="predicted"/>
<dbReference type="Proteomes" id="UP000184363">
    <property type="component" value="Unassembled WGS sequence"/>
</dbReference>
<keyword evidence="6" id="KW-1185">Reference proteome</keyword>
<dbReference type="SUPFAM" id="SSF46894">
    <property type="entry name" value="C-terminal effector domain of the bipartite response regulators"/>
    <property type="match status" value="1"/>
</dbReference>
<evidence type="ECO:0000256" key="1">
    <source>
        <dbReference type="ARBA" id="ARBA00023015"/>
    </source>
</evidence>
<dbReference type="InterPro" id="IPR027417">
    <property type="entry name" value="P-loop_NTPase"/>
</dbReference>
<dbReference type="InterPro" id="IPR059106">
    <property type="entry name" value="WHD_MalT"/>
</dbReference>
<dbReference type="CDD" id="cd06170">
    <property type="entry name" value="LuxR_C_like"/>
    <property type="match status" value="1"/>
</dbReference>
<name>A0A1M7ACV0_PSETH</name>
<evidence type="ECO:0000256" key="3">
    <source>
        <dbReference type="ARBA" id="ARBA00023163"/>
    </source>
</evidence>
<dbReference type="RefSeq" id="WP_073460197.1">
    <property type="nucleotide sequence ID" value="NZ_FRAP01000027.1"/>
</dbReference>
<dbReference type="InterPro" id="IPR016032">
    <property type="entry name" value="Sig_transdc_resp-reg_C-effctor"/>
</dbReference>
<dbReference type="STRING" id="1848.SAMN05443637_12736"/>
<protein>
    <submittedName>
        <fullName evidence="5">LuxR family transcriptional regulator, maltose regulon positive regulatory protein</fullName>
    </submittedName>
</protein>
<dbReference type="InterPro" id="IPR036388">
    <property type="entry name" value="WH-like_DNA-bd_sf"/>
</dbReference>
<dbReference type="PANTHER" id="PTHR44688">
    <property type="entry name" value="DNA-BINDING TRANSCRIPTIONAL ACTIVATOR DEVR_DOSR"/>
    <property type="match status" value="1"/>
</dbReference>
<dbReference type="AlphaFoldDB" id="A0A1M7ACV0"/>
<evidence type="ECO:0000259" key="4">
    <source>
        <dbReference type="PROSITE" id="PS50043"/>
    </source>
</evidence>
<dbReference type="Pfam" id="PF25873">
    <property type="entry name" value="WHD_MalT"/>
    <property type="match status" value="1"/>
</dbReference>
<keyword evidence="3" id="KW-0804">Transcription</keyword>
<organism evidence="5 6">
    <name type="scientific">Pseudonocardia thermophila</name>
    <dbReference type="NCBI Taxonomy" id="1848"/>
    <lineage>
        <taxon>Bacteria</taxon>
        <taxon>Bacillati</taxon>
        <taxon>Actinomycetota</taxon>
        <taxon>Actinomycetes</taxon>
        <taxon>Pseudonocardiales</taxon>
        <taxon>Pseudonocardiaceae</taxon>
        <taxon>Pseudonocardia</taxon>
    </lineage>
</organism>
<keyword evidence="2" id="KW-0238">DNA-binding</keyword>
<dbReference type="PROSITE" id="PS50043">
    <property type="entry name" value="HTH_LUXR_2"/>
    <property type="match status" value="1"/>
</dbReference>
<dbReference type="GO" id="GO:0003677">
    <property type="term" value="F:DNA binding"/>
    <property type="evidence" value="ECO:0007669"/>
    <property type="project" value="UniProtKB-KW"/>
</dbReference>
<evidence type="ECO:0000313" key="5">
    <source>
        <dbReference type="EMBL" id="SHL40498.1"/>
    </source>
</evidence>
<gene>
    <name evidence="5" type="ORF">SAMN05443637_12736</name>
</gene>
<dbReference type="EMBL" id="FRAP01000027">
    <property type="protein sequence ID" value="SHL40498.1"/>
    <property type="molecule type" value="Genomic_DNA"/>
</dbReference>
<dbReference type="GO" id="GO:0006355">
    <property type="term" value="P:regulation of DNA-templated transcription"/>
    <property type="evidence" value="ECO:0007669"/>
    <property type="project" value="InterPro"/>
</dbReference>
<dbReference type="OrthoDB" id="134985at2"/>
<accession>A0A1M7ACV0</accession>
<reference evidence="5 6" key="1">
    <citation type="submission" date="2016-11" db="EMBL/GenBank/DDBJ databases">
        <authorList>
            <person name="Jaros S."/>
            <person name="Januszkiewicz K."/>
            <person name="Wedrychowicz H."/>
        </authorList>
    </citation>
    <scope>NUCLEOTIDE SEQUENCE [LARGE SCALE GENOMIC DNA]</scope>
    <source>
        <strain evidence="5 6">DSM 43832</strain>
    </source>
</reference>
<evidence type="ECO:0000256" key="2">
    <source>
        <dbReference type="ARBA" id="ARBA00023125"/>
    </source>
</evidence>
<dbReference type="Pfam" id="PF00196">
    <property type="entry name" value="GerE"/>
    <property type="match status" value="1"/>
</dbReference>
<dbReference type="Gene3D" id="3.40.50.300">
    <property type="entry name" value="P-loop containing nucleotide triphosphate hydrolases"/>
    <property type="match status" value="1"/>
</dbReference>
<evidence type="ECO:0000313" key="6">
    <source>
        <dbReference type="Proteomes" id="UP000184363"/>
    </source>
</evidence>